<reference evidence="1 2" key="1">
    <citation type="submission" date="2020-08" db="EMBL/GenBank/DDBJ databases">
        <title>Sequencing the genomes of 1000 actinobacteria strains.</title>
        <authorList>
            <person name="Klenk H.-P."/>
        </authorList>
    </citation>
    <scope>NUCLEOTIDE SEQUENCE [LARGE SCALE GENOMIC DNA]</scope>
    <source>
        <strain evidence="1 2">DSM 45859</strain>
    </source>
</reference>
<protein>
    <submittedName>
        <fullName evidence="1">Uncharacterized protein</fullName>
    </submittedName>
</protein>
<accession>A0A840IP23</accession>
<name>A0A840IP23_9PSEU</name>
<evidence type="ECO:0000313" key="1">
    <source>
        <dbReference type="EMBL" id="MBB4683107.1"/>
    </source>
</evidence>
<dbReference type="AlphaFoldDB" id="A0A840IP23"/>
<keyword evidence="2" id="KW-1185">Reference proteome</keyword>
<proteinExistence type="predicted"/>
<comment type="caution">
    <text evidence="1">The sequence shown here is derived from an EMBL/GenBank/DDBJ whole genome shotgun (WGS) entry which is preliminary data.</text>
</comment>
<organism evidence="1 2">
    <name type="scientific">Amycolatopsis jiangsuensis</name>
    <dbReference type="NCBI Taxonomy" id="1181879"/>
    <lineage>
        <taxon>Bacteria</taxon>
        <taxon>Bacillati</taxon>
        <taxon>Actinomycetota</taxon>
        <taxon>Actinomycetes</taxon>
        <taxon>Pseudonocardiales</taxon>
        <taxon>Pseudonocardiaceae</taxon>
        <taxon>Amycolatopsis</taxon>
    </lineage>
</organism>
<dbReference type="Proteomes" id="UP000581769">
    <property type="component" value="Unassembled WGS sequence"/>
</dbReference>
<gene>
    <name evidence="1" type="ORF">BJY18_000592</name>
</gene>
<dbReference type="EMBL" id="JACHMG010000001">
    <property type="protein sequence ID" value="MBB4683107.1"/>
    <property type="molecule type" value="Genomic_DNA"/>
</dbReference>
<evidence type="ECO:0000313" key="2">
    <source>
        <dbReference type="Proteomes" id="UP000581769"/>
    </source>
</evidence>
<dbReference type="RefSeq" id="WP_184777430.1">
    <property type="nucleotide sequence ID" value="NZ_JACHMG010000001.1"/>
</dbReference>
<sequence>MPDGSFARRVTCQGVQDDSFARRATRHGVQDDFEQPALRRGLGPLDQAADRLVGGGCKVRFTDQCGQDTLVELMTDGILLAAHRIIDFPVGQE</sequence>